<reference evidence="7" key="1">
    <citation type="submission" date="2021-08" db="EMBL/GenBank/DDBJ databases">
        <authorList>
            <person name="Zhang H."/>
            <person name="Xu M."/>
            <person name="Yu Z."/>
            <person name="Yang L."/>
            <person name="Cai Y."/>
        </authorList>
    </citation>
    <scope>NUCLEOTIDE SEQUENCE</scope>
    <source>
        <strain evidence="7">CHL1</strain>
    </source>
</reference>
<accession>A0A9E6RDL0</accession>
<dbReference type="InterPro" id="IPR036390">
    <property type="entry name" value="WH_DNA-bd_sf"/>
</dbReference>
<dbReference type="FunFam" id="1.10.10.10:FF:000001">
    <property type="entry name" value="LysR family transcriptional regulator"/>
    <property type="match status" value="1"/>
</dbReference>
<dbReference type="InterPro" id="IPR058163">
    <property type="entry name" value="LysR-type_TF_proteobact-type"/>
</dbReference>
<evidence type="ECO:0000259" key="6">
    <source>
        <dbReference type="Pfam" id="PF03466"/>
    </source>
</evidence>
<dbReference type="SUPFAM" id="SSF46785">
    <property type="entry name" value="Winged helix' DNA-binding domain"/>
    <property type="match status" value="1"/>
</dbReference>
<evidence type="ECO:0000256" key="1">
    <source>
        <dbReference type="ARBA" id="ARBA00009437"/>
    </source>
</evidence>
<dbReference type="PANTHER" id="PTHR30537:SF72">
    <property type="entry name" value="LYSR FAMILY TRANSCRIPTIONAL REGULATOR"/>
    <property type="match status" value="1"/>
</dbReference>
<comment type="similarity">
    <text evidence="1">Belongs to the LysR transcriptional regulatory family.</text>
</comment>
<keyword evidence="3" id="KW-0238">DNA-binding</keyword>
<dbReference type="Pfam" id="PF00126">
    <property type="entry name" value="HTH_1"/>
    <property type="match status" value="1"/>
</dbReference>
<name>A0A9E6RDL0_9HYPH</name>
<evidence type="ECO:0000313" key="8">
    <source>
        <dbReference type="Proteomes" id="UP000825701"/>
    </source>
</evidence>
<dbReference type="Proteomes" id="UP000825701">
    <property type="component" value="Chromosome"/>
</dbReference>
<evidence type="ECO:0000256" key="4">
    <source>
        <dbReference type="ARBA" id="ARBA00023163"/>
    </source>
</evidence>
<dbReference type="GO" id="GO:0043565">
    <property type="term" value="F:sequence-specific DNA binding"/>
    <property type="evidence" value="ECO:0007669"/>
    <property type="project" value="TreeGrafter"/>
</dbReference>
<evidence type="ECO:0000256" key="3">
    <source>
        <dbReference type="ARBA" id="ARBA00023125"/>
    </source>
</evidence>
<gene>
    <name evidence="7" type="ORF">K6K41_19675</name>
</gene>
<dbReference type="Pfam" id="PF03466">
    <property type="entry name" value="LysR_substrate"/>
    <property type="match status" value="1"/>
</dbReference>
<dbReference type="PANTHER" id="PTHR30537">
    <property type="entry name" value="HTH-TYPE TRANSCRIPTIONAL REGULATOR"/>
    <property type="match status" value="1"/>
</dbReference>
<dbReference type="InterPro" id="IPR036388">
    <property type="entry name" value="WH-like_DNA-bd_sf"/>
</dbReference>
<dbReference type="Gene3D" id="1.10.10.10">
    <property type="entry name" value="Winged helix-like DNA-binding domain superfamily/Winged helix DNA-binding domain"/>
    <property type="match status" value="1"/>
</dbReference>
<dbReference type="EMBL" id="CP081869">
    <property type="protein sequence ID" value="QZO02457.1"/>
    <property type="molecule type" value="Genomic_DNA"/>
</dbReference>
<keyword evidence="2" id="KW-0805">Transcription regulation</keyword>
<evidence type="ECO:0000256" key="2">
    <source>
        <dbReference type="ARBA" id="ARBA00023015"/>
    </source>
</evidence>
<dbReference type="KEGG" id="cmet:K6K41_19675"/>
<dbReference type="InterPro" id="IPR000847">
    <property type="entry name" value="LysR_HTH_N"/>
</dbReference>
<dbReference type="CDD" id="cd08476">
    <property type="entry name" value="PBP2_CrgA_like_7"/>
    <property type="match status" value="1"/>
</dbReference>
<keyword evidence="8" id="KW-1185">Reference proteome</keyword>
<dbReference type="Gene3D" id="3.40.190.290">
    <property type="match status" value="1"/>
</dbReference>
<organism evidence="7 8">
    <name type="scientific">Chenggangzhangella methanolivorans</name>
    <dbReference type="NCBI Taxonomy" id="1437009"/>
    <lineage>
        <taxon>Bacteria</taxon>
        <taxon>Pseudomonadati</taxon>
        <taxon>Pseudomonadota</taxon>
        <taxon>Alphaproteobacteria</taxon>
        <taxon>Hyphomicrobiales</taxon>
        <taxon>Methylopilaceae</taxon>
        <taxon>Chenggangzhangella</taxon>
    </lineage>
</organism>
<proteinExistence type="inferred from homology"/>
<dbReference type="AlphaFoldDB" id="A0A9E6RDL0"/>
<feature type="domain" description="HTH lysR-type" evidence="5">
    <location>
        <begin position="4"/>
        <end position="62"/>
    </location>
</feature>
<evidence type="ECO:0000259" key="5">
    <source>
        <dbReference type="Pfam" id="PF00126"/>
    </source>
</evidence>
<feature type="domain" description="LysR substrate-binding" evidence="6">
    <location>
        <begin position="89"/>
        <end position="289"/>
    </location>
</feature>
<dbReference type="GO" id="GO:0006351">
    <property type="term" value="P:DNA-templated transcription"/>
    <property type="evidence" value="ECO:0007669"/>
    <property type="project" value="TreeGrafter"/>
</dbReference>
<keyword evidence="4" id="KW-0804">Transcription</keyword>
<evidence type="ECO:0000313" key="7">
    <source>
        <dbReference type="EMBL" id="QZO02457.1"/>
    </source>
</evidence>
<dbReference type="GO" id="GO:0003700">
    <property type="term" value="F:DNA-binding transcription factor activity"/>
    <property type="evidence" value="ECO:0007669"/>
    <property type="project" value="InterPro"/>
</dbReference>
<protein>
    <submittedName>
        <fullName evidence="7">LysR family transcriptional regulator</fullName>
    </submittedName>
</protein>
<dbReference type="SUPFAM" id="SSF53850">
    <property type="entry name" value="Periplasmic binding protein-like II"/>
    <property type="match status" value="1"/>
</dbReference>
<sequence>MESLSAMQAFVHAAEKRSFKLAGQQVGLTASAIGKAIQRLEEQLAVRLFHRSTRSVTLTEEGVLFLDRCRRILAELEAAQAELTHARATPRGRLKVSLPMASGLLLPVVADFAETHPGIELDIDIGDRFVDVIEEGFDVVVRSGEPKDSRLLHRRLGRFEWRLVASRAYLDARGTPATLQDLAGHRCLRQRYVETGKLVPWPAEAGPEGLSLPTTVAANAQDPLVFLAEKGHGIAFLPEPVVRRQLAAGTLVGILPDATETGTLGLLWPASRYPLPKVRVFVDFLAGRFAEAFTESRGRPSESPRR</sequence>
<dbReference type="InterPro" id="IPR005119">
    <property type="entry name" value="LysR_subst-bd"/>
</dbReference>